<comment type="caution">
    <text evidence="1">The sequence shown here is derived from an EMBL/GenBank/DDBJ whole genome shotgun (WGS) entry which is preliminary data.</text>
</comment>
<protein>
    <submittedName>
        <fullName evidence="1">Uncharacterized protein</fullName>
    </submittedName>
</protein>
<evidence type="ECO:0000313" key="1">
    <source>
        <dbReference type="EMBL" id="KAH9367983.1"/>
    </source>
</evidence>
<organism evidence="1 2">
    <name type="scientific">Haemaphysalis longicornis</name>
    <name type="common">Bush tick</name>
    <dbReference type="NCBI Taxonomy" id="44386"/>
    <lineage>
        <taxon>Eukaryota</taxon>
        <taxon>Metazoa</taxon>
        <taxon>Ecdysozoa</taxon>
        <taxon>Arthropoda</taxon>
        <taxon>Chelicerata</taxon>
        <taxon>Arachnida</taxon>
        <taxon>Acari</taxon>
        <taxon>Parasitiformes</taxon>
        <taxon>Ixodida</taxon>
        <taxon>Ixodoidea</taxon>
        <taxon>Ixodidae</taxon>
        <taxon>Haemaphysalinae</taxon>
        <taxon>Haemaphysalis</taxon>
    </lineage>
</organism>
<dbReference type="AlphaFoldDB" id="A0A9J6FYY4"/>
<dbReference type="EMBL" id="JABSTR010000004">
    <property type="protein sequence ID" value="KAH9367983.1"/>
    <property type="molecule type" value="Genomic_DNA"/>
</dbReference>
<reference evidence="1 2" key="1">
    <citation type="journal article" date="2020" name="Cell">
        <title>Large-Scale Comparative Analyses of Tick Genomes Elucidate Their Genetic Diversity and Vector Capacities.</title>
        <authorList>
            <consortium name="Tick Genome and Microbiome Consortium (TIGMIC)"/>
            <person name="Jia N."/>
            <person name="Wang J."/>
            <person name="Shi W."/>
            <person name="Du L."/>
            <person name="Sun Y."/>
            <person name="Zhan W."/>
            <person name="Jiang J.F."/>
            <person name="Wang Q."/>
            <person name="Zhang B."/>
            <person name="Ji P."/>
            <person name="Bell-Sakyi L."/>
            <person name="Cui X.M."/>
            <person name="Yuan T.T."/>
            <person name="Jiang B.G."/>
            <person name="Yang W.F."/>
            <person name="Lam T.T."/>
            <person name="Chang Q.C."/>
            <person name="Ding S.J."/>
            <person name="Wang X.J."/>
            <person name="Zhu J.G."/>
            <person name="Ruan X.D."/>
            <person name="Zhao L."/>
            <person name="Wei J.T."/>
            <person name="Ye R.Z."/>
            <person name="Que T.C."/>
            <person name="Du C.H."/>
            <person name="Zhou Y.H."/>
            <person name="Cheng J.X."/>
            <person name="Dai P.F."/>
            <person name="Guo W.B."/>
            <person name="Han X.H."/>
            <person name="Huang E.J."/>
            <person name="Li L.F."/>
            <person name="Wei W."/>
            <person name="Gao Y.C."/>
            <person name="Liu J.Z."/>
            <person name="Shao H.Z."/>
            <person name="Wang X."/>
            <person name="Wang C.C."/>
            <person name="Yang T.C."/>
            <person name="Huo Q.B."/>
            <person name="Li W."/>
            <person name="Chen H.Y."/>
            <person name="Chen S.E."/>
            <person name="Zhou L.G."/>
            <person name="Ni X.B."/>
            <person name="Tian J.H."/>
            <person name="Sheng Y."/>
            <person name="Liu T."/>
            <person name="Pan Y.S."/>
            <person name="Xia L.Y."/>
            <person name="Li J."/>
            <person name="Zhao F."/>
            <person name="Cao W.C."/>
        </authorList>
    </citation>
    <scope>NUCLEOTIDE SEQUENCE [LARGE SCALE GENOMIC DNA]</scope>
    <source>
        <strain evidence="1">HaeL-2018</strain>
    </source>
</reference>
<gene>
    <name evidence="1" type="ORF">HPB48_017466</name>
</gene>
<dbReference type="VEuPathDB" id="VectorBase:HLOH_050211"/>
<accession>A0A9J6FYY4</accession>
<dbReference type="Proteomes" id="UP000821853">
    <property type="component" value="Chromosome 2"/>
</dbReference>
<name>A0A9J6FYY4_HAELO</name>
<proteinExistence type="predicted"/>
<sequence>MDTLTLPGKNIDPSEETEERGWMVCYRNRSQKKLQALRAEKPSQETVSSCPTKERTAKHVLGIPPLPREHVEVVFRPQWGLDVSKISTAILRSATLVAAGSPNYKPQKTSSIPTRLKTCLL</sequence>
<keyword evidence="2" id="KW-1185">Reference proteome</keyword>
<evidence type="ECO:0000313" key="2">
    <source>
        <dbReference type="Proteomes" id="UP000821853"/>
    </source>
</evidence>